<dbReference type="SUPFAM" id="SSF53474">
    <property type="entry name" value="alpha/beta-Hydrolases"/>
    <property type="match status" value="1"/>
</dbReference>
<dbReference type="PANTHER" id="PTHR48081:SF33">
    <property type="entry name" value="KYNURENINE FORMAMIDASE"/>
    <property type="match status" value="1"/>
</dbReference>
<gene>
    <name evidence="3" type="ORF">GCM10011322_47060</name>
</gene>
<protein>
    <submittedName>
        <fullName evidence="3">Alpha/beta hydrolase</fullName>
    </submittedName>
</protein>
<dbReference type="PANTHER" id="PTHR48081">
    <property type="entry name" value="AB HYDROLASE SUPERFAMILY PROTEIN C4A8.06C"/>
    <property type="match status" value="1"/>
</dbReference>
<sequence length="276" mass="30517">MDAAIDYEREYDNRGRVPEHPEIIAGWARDAAAFRETHAPLEIVYGPGERQRIDLFRPQIEKARAAVMFVHGGYWQALDRSYFSHLARGLMMHGIEVAIPSYTLAPQARIGEIVEEMRACAREMARFERPLVVAGHSAGGHLAACLLGTHWKAVSQDLPDDLVRAAYCISGLFDLAPLLHTKVNGALRMDEAQARAASPLLWEPITGCTLDAVVGGIESAEYHRQSRAIVEEWGAKGVATRYEEVPGAHHFDVIAPLADPHSGMVARLLELVRAQR</sequence>
<name>A0A917QKF2_9HYPH</name>
<reference evidence="3 4" key="1">
    <citation type="journal article" date="2014" name="Int. J. Syst. Evol. Microbiol.">
        <title>Complete genome sequence of Corynebacterium casei LMG S-19264T (=DSM 44701T), isolated from a smear-ripened cheese.</title>
        <authorList>
            <consortium name="US DOE Joint Genome Institute (JGI-PGF)"/>
            <person name="Walter F."/>
            <person name="Albersmeier A."/>
            <person name="Kalinowski J."/>
            <person name="Ruckert C."/>
        </authorList>
    </citation>
    <scope>NUCLEOTIDE SEQUENCE [LARGE SCALE GENOMIC DNA]</scope>
    <source>
        <strain evidence="3 4">CGMCC 1.9161</strain>
    </source>
</reference>
<dbReference type="InterPro" id="IPR050300">
    <property type="entry name" value="GDXG_lipolytic_enzyme"/>
</dbReference>
<feature type="domain" description="Alpha/beta hydrolase fold-3" evidence="2">
    <location>
        <begin position="67"/>
        <end position="178"/>
    </location>
</feature>
<proteinExistence type="predicted"/>
<dbReference type="RefSeq" id="WP_188915737.1">
    <property type="nucleotide sequence ID" value="NZ_BMMF01000021.1"/>
</dbReference>
<dbReference type="GO" id="GO:0016787">
    <property type="term" value="F:hydrolase activity"/>
    <property type="evidence" value="ECO:0007669"/>
    <property type="project" value="UniProtKB-KW"/>
</dbReference>
<keyword evidence="1 3" id="KW-0378">Hydrolase</keyword>
<accession>A0A917QKF2</accession>
<dbReference type="Pfam" id="PF07859">
    <property type="entry name" value="Abhydrolase_3"/>
    <property type="match status" value="1"/>
</dbReference>
<dbReference type="InterPro" id="IPR013094">
    <property type="entry name" value="AB_hydrolase_3"/>
</dbReference>
<evidence type="ECO:0000259" key="2">
    <source>
        <dbReference type="Pfam" id="PF07859"/>
    </source>
</evidence>
<dbReference type="EMBL" id="BMMF01000021">
    <property type="protein sequence ID" value="GGK54881.1"/>
    <property type="molecule type" value="Genomic_DNA"/>
</dbReference>
<organism evidence="3 4">
    <name type="scientific">Salinarimonas ramus</name>
    <dbReference type="NCBI Taxonomy" id="690164"/>
    <lineage>
        <taxon>Bacteria</taxon>
        <taxon>Pseudomonadati</taxon>
        <taxon>Pseudomonadota</taxon>
        <taxon>Alphaproteobacteria</taxon>
        <taxon>Hyphomicrobiales</taxon>
        <taxon>Salinarimonadaceae</taxon>
        <taxon>Salinarimonas</taxon>
    </lineage>
</organism>
<evidence type="ECO:0000256" key="1">
    <source>
        <dbReference type="ARBA" id="ARBA00022801"/>
    </source>
</evidence>
<comment type="caution">
    <text evidence="3">The sequence shown here is derived from an EMBL/GenBank/DDBJ whole genome shotgun (WGS) entry which is preliminary data.</text>
</comment>
<evidence type="ECO:0000313" key="4">
    <source>
        <dbReference type="Proteomes" id="UP000600449"/>
    </source>
</evidence>
<dbReference type="AlphaFoldDB" id="A0A917QKF2"/>
<dbReference type="InterPro" id="IPR029058">
    <property type="entry name" value="AB_hydrolase_fold"/>
</dbReference>
<dbReference type="Proteomes" id="UP000600449">
    <property type="component" value="Unassembled WGS sequence"/>
</dbReference>
<keyword evidence="4" id="KW-1185">Reference proteome</keyword>
<dbReference type="Gene3D" id="3.40.50.1820">
    <property type="entry name" value="alpha/beta hydrolase"/>
    <property type="match status" value="1"/>
</dbReference>
<evidence type="ECO:0000313" key="3">
    <source>
        <dbReference type="EMBL" id="GGK54881.1"/>
    </source>
</evidence>